<feature type="compositionally biased region" description="Polar residues" evidence="1">
    <location>
        <begin position="85"/>
        <end position="102"/>
    </location>
</feature>
<dbReference type="EMBL" id="HBEF01019717">
    <property type="protein sequence ID" value="CAD8340034.1"/>
    <property type="molecule type" value="Transcribed_RNA"/>
</dbReference>
<organism evidence="2">
    <name type="scientific">Craspedostauros australis</name>
    <dbReference type="NCBI Taxonomy" id="1486917"/>
    <lineage>
        <taxon>Eukaryota</taxon>
        <taxon>Sar</taxon>
        <taxon>Stramenopiles</taxon>
        <taxon>Ochrophyta</taxon>
        <taxon>Bacillariophyta</taxon>
        <taxon>Bacillariophyceae</taxon>
        <taxon>Bacillariophycidae</taxon>
        <taxon>Naviculales</taxon>
        <taxon>Naviculaceae</taxon>
        <taxon>Craspedostauros</taxon>
    </lineage>
</organism>
<dbReference type="AlphaFoldDB" id="A0A7R9WYN9"/>
<protein>
    <submittedName>
        <fullName evidence="2">Uncharacterized protein</fullName>
    </submittedName>
</protein>
<evidence type="ECO:0000313" key="2">
    <source>
        <dbReference type="EMBL" id="CAD8340034.1"/>
    </source>
</evidence>
<evidence type="ECO:0000256" key="1">
    <source>
        <dbReference type="SAM" id="MobiDB-lite"/>
    </source>
</evidence>
<name>A0A7R9WYN9_9STRA</name>
<feature type="region of interest" description="Disordered" evidence="1">
    <location>
        <begin position="486"/>
        <end position="506"/>
    </location>
</feature>
<feature type="region of interest" description="Disordered" evidence="1">
    <location>
        <begin position="1"/>
        <end position="29"/>
    </location>
</feature>
<accession>A0A7R9WYN9</accession>
<sequence>MKKAAPSNDNDTRKPAAAAAPEASMPEWRSVQMMAPSQGMISPIPRPLSVAGKSSGAALGSNSDVIDKASFFAKADSKPASASSTAGPKTTGEGSSTKSNWNPKEVRPVPPFYPLERSSRLVQDDVASTTARLSEANRVLSVHADYDDETASAQLKTAEGVEMHLSLWHTGSDSRKQGTVVELQRRKGDSIAFHRYSRFILDAAVGEFDPEEHVATNGVDLDLVYSNKIQRMLTMEQKDAATEQENAIIALEIAHGLLMKDRMDARRLGLESLCLLTDPNKTGLDTALLASHVVLLGSAQLDEEKEEGALVFNDAPFREIRETILSLIQLRRIGEGDEFVDSAHSEQQEHITGLHNLALAVLANALNCVEGTEDGEEKEDDLQTKPRARTESTASICDSLLNHANDFTKKELLSTLIHELAKAENTPHNACLSAKSIGTLCRASKEARKRAKDLGAKNVVQNALEVGTRTHLKLQTECEKVAEALTRQQAEQQQQQEEQGQEQQEE</sequence>
<reference evidence="2" key="1">
    <citation type="submission" date="2021-01" db="EMBL/GenBank/DDBJ databases">
        <authorList>
            <person name="Corre E."/>
            <person name="Pelletier E."/>
            <person name="Niang G."/>
            <person name="Scheremetjew M."/>
            <person name="Finn R."/>
            <person name="Kale V."/>
            <person name="Holt S."/>
            <person name="Cochrane G."/>
            <person name="Meng A."/>
            <person name="Brown T."/>
            <person name="Cohen L."/>
        </authorList>
    </citation>
    <scope>NUCLEOTIDE SEQUENCE</scope>
    <source>
        <strain evidence="2">CCMP3328</strain>
    </source>
</reference>
<feature type="compositionally biased region" description="Low complexity" evidence="1">
    <location>
        <begin position="488"/>
        <end position="498"/>
    </location>
</feature>
<gene>
    <name evidence="2" type="ORF">CAUS1442_LOCUS12167</name>
</gene>
<proteinExistence type="predicted"/>
<feature type="region of interest" description="Disordered" evidence="1">
    <location>
        <begin position="74"/>
        <end position="108"/>
    </location>
</feature>
<feature type="compositionally biased region" description="Low complexity" evidence="1">
    <location>
        <begin position="74"/>
        <end position="84"/>
    </location>
</feature>